<evidence type="ECO:0000313" key="3">
    <source>
        <dbReference type="Proteomes" id="UP000680815"/>
    </source>
</evidence>
<dbReference type="Proteomes" id="UP000680815">
    <property type="component" value="Unassembled WGS sequence"/>
</dbReference>
<sequence>MPDARIPTGLTIVFALVAGMLMPGGPAHAQDSFVRVADGETGRPVLSILGTGVGQPYAALVVDLGCPTAATWTVDVVGPEFRPGAPISLGFGDVRGGWHAVALRDARLEPDGRLRLGIDRASFRAAILAARGDEASSPGADAMLMIGEGLGVSVALDGLVREMSAFARDCEAPRRNPPQQAAPRAAPGRVAQAR</sequence>
<accession>A0ABS4AXG1</accession>
<dbReference type="RefSeq" id="WP_209353416.1">
    <property type="nucleotide sequence ID" value="NZ_JAGIYZ010000021.1"/>
</dbReference>
<evidence type="ECO:0000313" key="2">
    <source>
        <dbReference type="EMBL" id="MBP0466039.1"/>
    </source>
</evidence>
<keyword evidence="3" id="KW-1185">Reference proteome</keyword>
<feature type="compositionally biased region" description="Low complexity" evidence="1">
    <location>
        <begin position="177"/>
        <end position="194"/>
    </location>
</feature>
<name>A0ABS4AXG1_9PROT</name>
<comment type="caution">
    <text evidence="2">The sequence shown here is derived from an EMBL/GenBank/DDBJ whole genome shotgun (WGS) entry which is preliminary data.</text>
</comment>
<evidence type="ECO:0000256" key="1">
    <source>
        <dbReference type="SAM" id="MobiDB-lite"/>
    </source>
</evidence>
<protein>
    <submittedName>
        <fullName evidence="2">Uncharacterized protein</fullName>
    </submittedName>
</protein>
<reference evidence="2 3" key="1">
    <citation type="submission" date="2021-03" db="EMBL/GenBank/DDBJ databases">
        <authorList>
            <person name="So Y."/>
        </authorList>
    </citation>
    <scope>NUCLEOTIDE SEQUENCE [LARGE SCALE GENOMIC DNA]</scope>
    <source>
        <strain evidence="2 3">PWR1</strain>
    </source>
</reference>
<dbReference type="EMBL" id="JAGIYZ010000021">
    <property type="protein sequence ID" value="MBP0466039.1"/>
    <property type="molecule type" value="Genomic_DNA"/>
</dbReference>
<proteinExistence type="predicted"/>
<gene>
    <name evidence="2" type="ORF">J5Y09_19085</name>
</gene>
<organism evidence="2 3">
    <name type="scientific">Roseomonas nitratireducens</name>
    <dbReference type="NCBI Taxonomy" id="2820810"/>
    <lineage>
        <taxon>Bacteria</taxon>
        <taxon>Pseudomonadati</taxon>
        <taxon>Pseudomonadota</taxon>
        <taxon>Alphaproteobacteria</taxon>
        <taxon>Acetobacterales</taxon>
        <taxon>Roseomonadaceae</taxon>
        <taxon>Roseomonas</taxon>
    </lineage>
</organism>
<feature type="region of interest" description="Disordered" evidence="1">
    <location>
        <begin position="170"/>
        <end position="194"/>
    </location>
</feature>